<name>A0A0F9LAW4_9ZZZZ</name>
<protein>
    <recommendedName>
        <fullName evidence="2">PARP-type domain-containing protein</fullName>
    </recommendedName>
</protein>
<sequence length="164" mass="18615">MKFGGIQITKKRKEGNCDHCEEPLELGAFHATVTIRATAKKSGKHWFANWHLHMKCLSMWLLVQLIARQDRRKKAGRPKGSGMGLSLENKRRRLALCKRRMRILQEVAACTPKDNRLGGLYQKFDAVRTDLENTGGPASINHRATLDMVATERKLLYGRSLCSI</sequence>
<gene>
    <name evidence="1" type="ORF">LCGC14_1298650</name>
</gene>
<accession>A0A0F9LAW4</accession>
<evidence type="ECO:0000313" key="1">
    <source>
        <dbReference type="EMBL" id="KKM84491.1"/>
    </source>
</evidence>
<dbReference type="AlphaFoldDB" id="A0A0F9LAW4"/>
<dbReference type="EMBL" id="LAZR01007559">
    <property type="protein sequence ID" value="KKM84491.1"/>
    <property type="molecule type" value="Genomic_DNA"/>
</dbReference>
<proteinExistence type="predicted"/>
<evidence type="ECO:0008006" key="2">
    <source>
        <dbReference type="Google" id="ProtNLM"/>
    </source>
</evidence>
<comment type="caution">
    <text evidence="1">The sequence shown here is derived from an EMBL/GenBank/DDBJ whole genome shotgun (WGS) entry which is preliminary data.</text>
</comment>
<organism evidence="1">
    <name type="scientific">marine sediment metagenome</name>
    <dbReference type="NCBI Taxonomy" id="412755"/>
    <lineage>
        <taxon>unclassified sequences</taxon>
        <taxon>metagenomes</taxon>
        <taxon>ecological metagenomes</taxon>
    </lineage>
</organism>
<reference evidence="1" key="1">
    <citation type="journal article" date="2015" name="Nature">
        <title>Complex archaea that bridge the gap between prokaryotes and eukaryotes.</title>
        <authorList>
            <person name="Spang A."/>
            <person name="Saw J.H."/>
            <person name="Jorgensen S.L."/>
            <person name="Zaremba-Niedzwiedzka K."/>
            <person name="Martijn J."/>
            <person name="Lind A.E."/>
            <person name="van Eijk R."/>
            <person name="Schleper C."/>
            <person name="Guy L."/>
            <person name="Ettema T.J."/>
        </authorList>
    </citation>
    <scope>NUCLEOTIDE SEQUENCE</scope>
</reference>